<keyword evidence="6 8" id="KW-1133">Transmembrane helix</keyword>
<evidence type="ECO:0000256" key="7">
    <source>
        <dbReference type="ARBA" id="ARBA00023136"/>
    </source>
</evidence>
<reference evidence="9" key="3">
    <citation type="submission" date="2018-08" db="EMBL/GenBank/DDBJ databases">
        <title>Leveraging single-cell genomics to expand the Fungal Tree of Life.</title>
        <authorList>
            <consortium name="DOE Joint Genome Institute"/>
            <person name="Ahrendt S.R."/>
            <person name="Quandt C.A."/>
            <person name="Ciobanu D."/>
            <person name="Clum A."/>
            <person name="Salamov A."/>
            <person name="Andreopoulos B."/>
            <person name="Cheng J.-F."/>
            <person name="Woyke T."/>
            <person name="Pelin A."/>
            <person name="Henrissat B."/>
            <person name="Reynolds N."/>
            <person name="Benny G.L."/>
            <person name="Smith M.E."/>
            <person name="James T.Y."/>
            <person name="Grigoriev I.V."/>
        </authorList>
    </citation>
    <scope>NUCLEOTIDE SEQUENCE</scope>
    <source>
        <strain evidence="9">ATCC 52028</strain>
    </source>
</reference>
<protein>
    <recommendedName>
        <fullName evidence="3">ER membrane protein complex subunit 6</fullName>
    </recommendedName>
</protein>
<proteinExistence type="inferred from homology"/>
<dbReference type="InterPro" id="IPR008504">
    <property type="entry name" value="Emc6"/>
</dbReference>
<dbReference type="GO" id="GO:0034975">
    <property type="term" value="P:protein folding in endoplasmic reticulum"/>
    <property type="evidence" value="ECO:0007669"/>
    <property type="project" value="TreeGrafter"/>
</dbReference>
<reference evidence="10" key="2">
    <citation type="submission" date="2018-04" db="EMBL/GenBank/DDBJ databases">
        <title>Leveraging single-cell genomics to expand the Fungal Tree of Life.</title>
        <authorList>
            <consortium name="DOE Joint Genome Institute"/>
            <person name="Ahrendt S.R."/>
            <person name="Quandt C.A."/>
            <person name="Ciobanu D."/>
            <person name="Clum A."/>
            <person name="Salamov A."/>
            <person name="Andreopoulos B."/>
            <person name="Cheng J.-F."/>
            <person name="Woyke T."/>
            <person name="Pelin A."/>
            <person name="Henrissat B."/>
            <person name="Benny G.L."/>
            <person name="Smith M.E."/>
            <person name="James T.Y."/>
            <person name="Grigoriev I.V."/>
        </authorList>
    </citation>
    <scope>NUCLEOTIDE SEQUENCE</scope>
    <source>
        <strain evidence="10">ATCC 52028</strain>
    </source>
</reference>
<keyword evidence="5" id="KW-0256">Endoplasmic reticulum</keyword>
<feature type="transmembrane region" description="Helical" evidence="8">
    <location>
        <begin position="54"/>
        <end position="73"/>
    </location>
</feature>
<dbReference type="OrthoDB" id="16510at2759"/>
<dbReference type="STRING" id="1555241.A0A4P9WPQ2"/>
<evidence type="ECO:0000313" key="9">
    <source>
        <dbReference type="EMBL" id="RKO95121.1"/>
    </source>
</evidence>
<evidence type="ECO:0000313" key="12">
    <source>
        <dbReference type="Proteomes" id="UP000274922"/>
    </source>
</evidence>
<name>A0A4P9WPQ2_9FUNG</name>
<feature type="transmembrane region" description="Helical" evidence="8">
    <location>
        <begin position="94"/>
        <end position="115"/>
    </location>
</feature>
<organism evidence="9 11">
    <name type="scientific">Caulochytrium protostelioides</name>
    <dbReference type="NCBI Taxonomy" id="1555241"/>
    <lineage>
        <taxon>Eukaryota</taxon>
        <taxon>Fungi</taxon>
        <taxon>Fungi incertae sedis</taxon>
        <taxon>Chytridiomycota</taxon>
        <taxon>Chytridiomycota incertae sedis</taxon>
        <taxon>Chytridiomycetes</taxon>
        <taxon>Caulochytriales</taxon>
        <taxon>Caulochytriaceae</taxon>
        <taxon>Caulochytrium</taxon>
    </lineage>
</organism>
<keyword evidence="12" id="KW-1185">Reference proteome</keyword>
<dbReference type="EMBL" id="ML012945">
    <property type="protein sequence ID" value="RKO95121.1"/>
    <property type="molecule type" value="Genomic_DNA"/>
</dbReference>
<evidence type="ECO:0000256" key="1">
    <source>
        <dbReference type="ARBA" id="ARBA00004477"/>
    </source>
</evidence>
<dbReference type="EMBL" id="ML014320">
    <property type="protein sequence ID" value="RKO99103.1"/>
    <property type="molecule type" value="Genomic_DNA"/>
</dbReference>
<keyword evidence="7 8" id="KW-0472">Membrane</keyword>
<sequence>MASHAPPRSQRTVLALSPEFLSHNVQIIRNARSGQAAFAGLAAGFLTLQGLHGFVFYLATSALLSVFLTLRFGRRHDTITQYLPSPSAIWTLDVLGNLVSYMLFWTLGFGLVYIYE</sequence>
<dbReference type="InterPro" id="IPR029008">
    <property type="entry name" value="EMC6-like"/>
</dbReference>
<evidence type="ECO:0000313" key="11">
    <source>
        <dbReference type="Proteomes" id="UP000268535"/>
    </source>
</evidence>
<evidence type="ECO:0000256" key="3">
    <source>
        <dbReference type="ARBA" id="ARBA00020827"/>
    </source>
</evidence>
<evidence type="ECO:0000256" key="2">
    <source>
        <dbReference type="ARBA" id="ARBA00009436"/>
    </source>
</evidence>
<accession>A0A4P9WPQ2</accession>
<dbReference type="PANTHER" id="PTHR20994">
    <property type="entry name" value="ER MEMBRANE PROTEIN COMPLEX SUBUNIT 6"/>
    <property type="match status" value="1"/>
</dbReference>
<evidence type="ECO:0000313" key="10">
    <source>
        <dbReference type="EMBL" id="RKO99103.1"/>
    </source>
</evidence>
<dbReference type="PANTHER" id="PTHR20994:SF0">
    <property type="entry name" value="ER MEMBRANE PROTEIN COMPLEX SUBUNIT 6"/>
    <property type="match status" value="1"/>
</dbReference>
<dbReference type="Proteomes" id="UP000268535">
    <property type="component" value="Unassembled WGS sequence"/>
</dbReference>
<comment type="similarity">
    <text evidence="2">Belongs to the EMC6 family.</text>
</comment>
<reference evidence="11 12" key="1">
    <citation type="journal article" date="2018" name="Nat. Microbiol.">
        <title>Leveraging single-cell genomics to expand the fungal tree of life.</title>
        <authorList>
            <person name="Ahrendt S.R."/>
            <person name="Quandt C.A."/>
            <person name="Ciobanu D."/>
            <person name="Clum A."/>
            <person name="Salamov A."/>
            <person name="Andreopoulos B."/>
            <person name="Cheng J.F."/>
            <person name="Woyke T."/>
            <person name="Pelin A."/>
            <person name="Henrissat B."/>
            <person name="Reynolds N.K."/>
            <person name="Benny G.L."/>
            <person name="Smith M.E."/>
            <person name="James T.Y."/>
            <person name="Grigoriev I.V."/>
        </authorList>
    </citation>
    <scope>NUCLEOTIDE SEQUENCE [LARGE SCALE GENOMIC DNA]</scope>
    <source>
        <strain evidence="11 12">ATCC 52028</strain>
    </source>
</reference>
<keyword evidence="4 8" id="KW-0812">Transmembrane</keyword>
<gene>
    <name evidence="9" type="ORF">CAUPRSCDRAFT_9370</name>
    <name evidence="10" type="ORF">CXG81DRAFT_15001</name>
</gene>
<dbReference type="GO" id="GO:0000045">
    <property type="term" value="P:autophagosome assembly"/>
    <property type="evidence" value="ECO:0007669"/>
    <property type="project" value="TreeGrafter"/>
</dbReference>
<comment type="subcellular location">
    <subcellularLocation>
        <location evidence="1">Endoplasmic reticulum membrane</location>
        <topology evidence="1">Multi-pass membrane protein</topology>
    </subcellularLocation>
</comment>
<dbReference type="Proteomes" id="UP000274922">
    <property type="component" value="Unassembled WGS sequence"/>
</dbReference>
<evidence type="ECO:0000256" key="5">
    <source>
        <dbReference type="ARBA" id="ARBA00022824"/>
    </source>
</evidence>
<dbReference type="AlphaFoldDB" id="A0A4P9WPQ2"/>
<dbReference type="Pfam" id="PF07019">
    <property type="entry name" value="EMC6"/>
    <property type="match status" value="1"/>
</dbReference>
<evidence type="ECO:0000256" key="4">
    <source>
        <dbReference type="ARBA" id="ARBA00022692"/>
    </source>
</evidence>
<evidence type="ECO:0000256" key="6">
    <source>
        <dbReference type="ARBA" id="ARBA00022989"/>
    </source>
</evidence>
<dbReference type="GO" id="GO:0072546">
    <property type="term" value="C:EMC complex"/>
    <property type="evidence" value="ECO:0007669"/>
    <property type="project" value="InterPro"/>
</dbReference>
<evidence type="ECO:0000256" key="8">
    <source>
        <dbReference type="SAM" id="Phobius"/>
    </source>
</evidence>